<dbReference type="AlphaFoldDB" id="A0A917CPT7"/>
<comment type="caution">
    <text evidence="1">The sequence shown here is derived from an EMBL/GenBank/DDBJ whole genome shotgun (WGS) entry which is preliminary data.</text>
</comment>
<sequence length="148" mass="15448">MLTAKTPVLLVFADEVSSKSAVKDAEVRFRLAEDLHVGEIVVPKGTPAFGEVVHVQKAGLGGRGGELILAARHLDYRGQRIPLRSLKPLATPYAGKNRSDAALAASFIPYAGLMSMFITGGQIVIPAGTEALASVAADTPVSAVPETQ</sequence>
<dbReference type="Proteomes" id="UP000632858">
    <property type="component" value="Unassembled WGS sequence"/>
</dbReference>
<dbReference type="EMBL" id="BMFO01000003">
    <property type="protein sequence ID" value="GGF95023.1"/>
    <property type="molecule type" value="Genomic_DNA"/>
</dbReference>
<evidence type="ECO:0000313" key="2">
    <source>
        <dbReference type="Proteomes" id="UP000632858"/>
    </source>
</evidence>
<proteinExistence type="predicted"/>
<accession>A0A917CPT7</accession>
<name>A0A917CPT7_9GAMM</name>
<gene>
    <name evidence="1" type="ORF">GCM10010960_15930</name>
</gene>
<protein>
    <submittedName>
        <fullName evidence="1">Uncharacterized protein</fullName>
    </submittedName>
</protein>
<reference evidence="1" key="1">
    <citation type="journal article" date="2014" name="Int. J. Syst. Evol. Microbiol.">
        <title>Complete genome sequence of Corynebacterium casei LMG S-19264T (=DSM 44701T), isolated from a smear-ripened cheese.</title>
        <authorList>
            <consortium name="US DOE Joint Genome Institute (JGI-PGF)"/>
            <person name="Walter F."/>
            <person name="Albersmeier A."/>
            <person name="Kalinowski J."/>
            <person name="Ruckert C."/>
        </authorList>
    </citation>
    <scope>NUCLEOTIDE SEQUENCE</scope>
    <source>
        <strain evidence="1">CGMCC 1.12726</strain>
    </source>
</reference>
<reference evidence="1" key="2">
    <citation type="submission" date="2020-09" db="EMBL/GenBank/DDBJ databases">
        <authorList>
            <person name="Sun Q."/>
            <person name="Zhou Y."/>
        </authorList>
    </citation>
    <scope>NUCLEOTIDE SEQUENCE</scope>
    <source>
        <strain evidence="1">CGMCC 1.12726</strain>
    </source>
</reference>
<organism evidence="1 2">
    <name type="scientific">Arenimonas maotaiensis</name>
    <dbReference type="NCBI Taxonomy" id="1446479"/>
    <lineage>
        <taxon>Bacteria</taxon>
        <taxon>Pseudomonadati</taxon>
        <taxon>Pseudomonadota</taxon>
        <taxon>Gammaproteobacteria</taxon>
        <taxon>Lysobacterales</taxon>
        <taxon>Lysobacteraceae</taxon>
        <taxon>Arenimonas</taxon>
    </lineage>
</organism>
<evidence type="ECO:0000313" key="1">
    <source>
        <dbReference type="EMBL" id="GGF95023.1"/>
    </source>
</evidence>
<keyword evidence="2" id="KW-1185">Reference proteome</keyword>